<dbReference type="AlphaFoldDB" id="A0AAN5YVX3"/>
<evidence type="ECO:0000313" key="2">
    <source>
        <dbReference type="EMBL" id="KAF4206740.1"/>
    </source>
</evidence>
<gene>
    <name evidence="2" type="ORF">CNMCM8927_004513</name>
</gene>
<feature type="compositionally biased region" description="Basic residues" evidence="1">
    <location>
        <begin position="1"/>
        <end position="11"/>
    </location>
</feature>
<organism evidence="2 3">
    <name type="scientific">Aspergillus lentulus</name>
    <dbReference type="NCBI Taxonomy" id="293939"/>
    <lineage>
        <taxon>Eukaryota</taxon>
        <taxon>Fungi</taxon>
        <taxon>Dikarya</taxon>
        <taxon>Ascomycota</taxon>
        <taxon>Pezizomycotina</taxon>
        <taxon>Eurotiomycetes</taxon>
        <taxon>Eurotiomycetidae</taxon>
        <taxon>Eurotiales</taxon>
        <taxon>Aspergillaceae</taxon>
        <taxon>Aspergillus</taxon>
        <taxon>Aspergillus subgen. Fumigati</taxon>
    </lineage>
</organism>
<protein>
    <submittedName>
        <fullName evidence="2">Uncharacterized protein</fullName>
    </submittedName>
</protein>
<evidence type="ECO:0000313" key="3">
    <source>
        <dbReference type="Proteomes" id="UP000649114"/>
    </source>
</evidence>
<name>A0AAN5YVX3_ASPLE</name>
<proteinExistence type="predicted"/>
<comment type="caution">
    <text evidence="2">The sequence shown here is derived from an EMBL/GenBank/DDBJ whole genome shotgun (WGS) entry which is preliminary data.</text>
</comment>
<reference evidence="2" key="2">
    <citation type="submission" date="2020-04" db="EMBL/GenBank/DDBJ databases">
        <authorList>
            <person name="Santos R.A.C."/>
            <person name="Steenwyk J.L."/>
            <person name="Rivero-Menendez O."/>
            <person name="Mead M.E."/>
            <person name="Silva L.P."/>
            <person name="Bastos R.W."/>
            <person name="Alastruey-Izquierdo A."/>
            <person name="Goldman G.H."/>
            <person name="Rokas A."/>
        </authorList>
    </citation>
    <scope>NUCLEOTIDE SEQUENCE</scope>
    <source>
        <strain evidence="2">CNM-CM8927</strain>
    </source>
</reference>
<dbReference type="EMBL" id="JAAAPU010000026">
    <property type="protein sequence ID" value="KAF4206740.1"/>
    <property type="molecule type" value="Genomic_DNA"/>
</dbReference>
<sequence>MERRPHQKMHACTRSEPSSTQTPPFRRGLRHSVSKDILRNFSLFGKAADYKVLNTEQVSSAVRMFTSNELLAVQKYQLEKTFKGFDERDGLEETLTNPDSEIIPEVLKKGRA</sequence>
<dbReference type="Proteomes" id="UP000649114">
    <property type="component" value="Unassembled WGS sequence"/>
</dbReference>
<feature type="region of interest" description="Disordered" evidence="1">
    <location>
        <begin position="1"/>
        <end position="28"/>
    </location>
</feature>
<accession>A0AAN5YVX3</accession>
<evidence type="ECO:0000256" key="1">
    <source>
        <dbReference type="SAM" id="MobiDB-lite"/>
    </source>
</evidence>
<reference evidence="2" key="1">
    <citation type="journal article" date="2020" name="bioRxiv">
        <title>Genomic and phenotypic heterogeneity of clinical isolates of the human pathogens Aspergillus fumigatus, Aspergillus lentulus and Aspergillus fumigatiaffinis.</title>
        <authorList>
            <person name="dos Santos R.A.C."/>
            <person name="Steenwyk J.L."/>
            <person name="Rivero-Menendez O."/>
            <person name="Mead M.E."/>
            <person name="Silva L.P."/>
            <person name="Bastos R.W."/>
            <person name="Alastruey-Izquierdo A."/>
            <person name="Goldman G.H."/>
            <person name="Rokas A."/>
        </authorList>
    </citation>
    <scope>NUCLEOTIDE SEQUENCE</scope>
    <source>
        <strain evidence="2">CNM-CM8927</strain>
    </source>
</reference>